<protein>
    <submittedName>
        <fullName evidence="3">Ribonuclease H-like domain-containing protein</fullName>
    </submittedName>
</protein>
<feature type="region of interest" description="Disordered" evidence="1">
    <location>
        <begin position="753"/>
        <end position="773"/>
    </location>
</feature>
<dbReference type="InterPro" id="IPR013103">
    <property type="entry name" value="RVT_2"/>
</dbReference>
<reference evidence="3" key="1">
    <citation type="journal article" date="2022" name="Int. J. Mol. Sci.">
        <title>Draft Genome of Tanacetum Coccineum: Genomic Comparison of Closely Related Tanacetum-Family Plants.</title>
        <authorList>
            <person name="Yamashiro T."/>
            <person name="Shiraishi A."/>
            <person name="Nakayama K."/>
            <person name="Satake H."/>
        </authorList>
    </citation>
    <scope>NUCLEOTIDE SEQUENCE</scope>
</reference>
<dbReference type="InterPro" id="IPR043502">
    <property type="entry name" value="DNA/RNA_pol_sf"/>
</dbReference>
<dbReference type="Proteomes" id="UP001151760">
    <property type="component" value="Unassembled WGS sequence"/>
</dbReference>
<dbReference type="EMBL" id="BQNB010020622">
    <property type="protein sequence ID" value="GJT97889.1"/>
    <property type="molecule type" value="Genomic_DNA"/>
</dbReference>
<evidence type="ECO:0000256" key="1">
    <source>
        <dbReference type="SAM" id="MobiDB-lite"/>
    </source>
</evidence>
<accession>A0ABQ5IDZ4</accession>
<reference evidence="3" key="2">
    <citation type="submission" date="2022-01" db="EMBL/GenBank/DDBJ databases">
        <authorList>
            <person name="Yamashiro T."/>
            <person name="Shiraishi A."/>
            <person name="Satake H."/>
            <person name="Nakayama K."/>
        </authorList>
    </citation>
    <scope>NUCLEOTIDE SEQUENCE</scope>
</reference>
<comment type="caution">
    <text evidence="3">The sequence shown here is derived from an EMBL/GenBank/DDBJ whole genome shotgun (WGS) entry which is preliminary data.</text>
</comment>
<feature type="region of interest" description="Disordered" evidence="1">
    <location>
        <begin position="566"/>
        <end position="585"/>
    </location>
</feature>
<feature type="compositionally biased region" description="Pro residues" evidence="1">
    <location>
        <begin position="575"/>
        <end position="585"/>
    </location>
</feature>
<evidence type="ECO:0000259" key="2">
    <source>
        <dbReference type="Pfam" id="PF07727"/>
    </source>
</evidence>
<dbReference type="Pfam" id="PF07727">
    <property type="entry name" value="RVT_2"/>
    <property type="match status" value="1"/>
</dbReference>
<name>A0ABQ5IDZ4_9ASTR</name>
<feature type="region of interest" description="Disordered" evidence="1">
    <location>
        <begin position="420"/>
        <end position="545"/>
    </location>
</feature>
<feature type="compositionally biased region" description="Basic and acidic residues" evidence="1">
    <location>
        <begin position="753"/>
        <end position="763"/>
    </location>
</feature>
<feature type="domain" description="Reverse transcriptase Ty1/copia-type" evidence="2">
    <location>
        <begin position="145"/>
        <end position="268"/>
    </location>
</feature>
<feature type="compositionally biased region" description="Pro residues" evidence="1">
    <location>
        <begin position="439"/>
        <end position="455"/>
    </location>
</feature>
<organism evidence="3 4">
    <name type="scientific">Tanacetum coccineum</name>
    <dbReference type="NCBI Taxonomy" id="301880"/>
    <lineage>
        <taxon>Eukaryota</taxon>
        <taxon>Viridiplantae</taxon>
        <taxon>Streptophyta</taxon>
        <taxon>Embryophyta</taxon>
        <taxon>Tracheophyta</taxon>
        <taxon>Spermatophyta</taxon>
        <taxon>Magnoliopsida</taxon>
        <taxon>eudicotyledons</taxon>
        <taxon>Gunneridae</taxon>
        <taxon>Pentapetalae</taxon>
        <taxon>asterids</taxon>
        <taxon>campanulids</taxon>
        <taxon>Asterales</taxon>
        <taxon>Asteraceae</taxon>
        <taxon>Asteroideae</taxon>
        <taxon>Anthemideae</taxon>
        <taxon>Anthemidinae</taxon>
        <taxon>Tanacetum</taxon>
    </lineage>
</organism>
<feature type="compositionally biased region" description="Acidic residues" evidence="1">
    <location>
        <begin position="469"/>
        <end position="518"/>
    </location>
</feature>
<dbReference type="SUPFAM" id="SSF56672">
    <property type="entry name" value="DNA/RNA polymerases"/>
    <property type="match status" value="1"/>
</dbReference>
<sequence>MNFVVEIQRIKKKDRTHSNSPHGHSSQAGIVKPIDRLSLHTSPLSPIPKSPFLALKDPNWSNAMHDEYNALVKNGSWILVPKPSNVNLVRSMWLFKHKFHADGTPVVKPATIRTVLGLVVSRRWPIPQLDVKNAFLNGDLSETGSLYGLKQAPRAWFQRFAGYATRAGFSPSRCDSSLFIYTQGSQVAYLLIYVDGIILTASSSVLLRKIIDSLHKEFDMTDLGALNYFLGISAVRHSTGLFLSQKKYALQLLERAHMVNCNPSRTPVDTDSKLGPDGVPVQDPTLYRSLAGGTSGTLDLGLHLYASATTSLVGYIDADWVGCPSTRRSTSVIGVFLGKACIIEEFVNDAFDSALDSNGMEDEVGEEVVRVLTTIAGDNALHKRSMRYKTIDTLVVIILEVIGIKSQDIVMSDSEDSIVTYMEAPPSPDYVPGPKEPEQAPPSPEFVLEPPPPAAVSPTTDSPGYIADSDPEEDPEEDPADYPADGGDDDDDDDEVSNDNEDDEDDVEGDKDEEEEEEHPAPADSVPPPVHRILSPPLPVSSLPLPTSPTYPLGYGAAMIRLRAETPSTSHPLPSSIPPSGTPPILPLPTLSPPLLLPSTVCRAGVFEVTLPPRKRLCIASVPRYEVGESSSAPTARPTGGFRADYGFVGTLDDEIKQDLERYVDFVMTVRHDTDEIYVRLDDAQDERLLMSGQLNMLRRDRRAHARTARLMETEARLSREAWVQSMDASDIACSEDTADTGVANALAARDADRSLNDEDNHDSGMGVRRQAPPARECTYPDFMKCKPLYFKGTEGVVELTQWFDRMETVFRISNCSVENQIKFATCTLLGSALT</sequence>
<keyword evidence="4" id="KW-1185">Reference proteome</keyword>
<evidence type="ECO:0000313" key="3">
    <source>
        <dbReference type="EMBL" id="GJT97889.1"/>
    </source>
</evidence>
<gene>
    <name evidence="3" type="ORF">Tco_1093407</name>
</gene>
<proteinExistence type="predicted"/>
<evidence type="ECO:0000313" key="4">
    <source>
        <dbReference type="Proteomes" id="UP001151760"/>
    </source>
</evidence>